<keyword evidence="3" id="KW-1185">Reference proteome</keyword>
<dbReference type="AlphaFoldDB" id="A0A1C3U373"/>
<accession>A0A1C3U373</accession>
<evidence type="ECO:0008006" key="4">
    <source>
        <dbReference type="Google" id="ProtNLM"/>
    </source>
</evidence>
<dbReference type="RefSeq" id="WP_075851080.1">
    <property type="nucleotide sequence ID" value="NZ_FMAC01000001.1"/>
</dbReference>
<evidence type="ECO:0000313" key="3">
    <source>
        <dbReference type="Proteomes" id="UP000186228"/>
    </source>
</evidence>
<name>A0A1C3U373_9HYPH</name>
<dbReference type="OrthoDB" id="8301995at2"/>
<reference evidence="3" key="1">
    <citation type="submission" date="2016-08" db="EMBL/GenBank/DDBJ databases">
        <authorList>
            <person name="Varghese N."/>
            <person name="Submissions Spin"/>
        </authorList>
    </citation>
    <scope>NUCLEOTIDE SEQUENCE [LARGE SCALE GENOMIC DNA]</scope>
    <source>
        <strain evidence="3">CCBAU 57015</strain>
    </source>
</reference>
<sequence length="486" mass="52085">MRFKAVATAAVLAAGVAGVVQAADVSEQGAKDLYGNLTYFLPDDIAKSGAISVKPVSAHYEVTYDVQKLLDKLNVSGFDISGLKPLLMLATPLDSGLWNIEGNNAFDVTARSKPGSGSDSEFRYALASSTFQGVFDPALHYLRSMDMKGSGFTLSTKTTDENKSVQKNDATADSVVYTLSSADSGEPGRLDLKMNGSLQSLYDKISSDDATLGEIKIAAIDFNVGATKLPLKAVNSLLQFVSEHKDEKTLSDADSKAVKALLMNAMPIIGSFEESVAIKDIAVTTPFGNGGLQKMGYFFKVAGPANAMNADFGLDAEKLDLETGLVPEDYIAFIPDAADIQVQVPNLNFSALADVFQQVDFKNPESDPAMDEKLQKAMFPDGTMTINFPKISAVSGLYDVEASGSMRGWLNEKDRVAMKMTVLARDLDKTIAAIQEAAKTKADLSQLSFGLMMAKGFAKTDTDGRSRWDIDLSDDGHVTVNGQVMK</sequence>
<keyword evidence="1" id="KW-0732">Signal</keyword>
<proteinExistence type="predicted"/>
<dbReference type="EMBL" id="FMAC01000001">
    <property type="protein sequence ID" value="SCB09825.1"/>
    <property type="molecule type" value="Genomic_DNA"/>
</dbReference>
<protein>
    <recommendedName>
        <fullName evidence="4">DUF945 domain-containing protein</fullName>
    </recommendedName>
</protein>
<feature type="signal peptide" evidence="1">
    <location>
        <begin position="1"/>
        <end position="22"/>
    </location>
</feature>
<evidence type="ECO:0000256" key="1">
    <source>
        <dbReference type="SAM" id="SignalP"/>
    </source>
</evidence>
<dbReference type="STRING" id="52131.GA0061100_101567"/>
<organism evidence="2 3">
    <name type="scientific">Rhizobium hainanense</name>
    <dbReference type="NCBI Taxonomy" id="52131"/>
    <lineage>
        <taxon>Bacteria</taxon>
        <taxon>Pseudomonadati</taxon>
        <taxon>Pseudomonadota</taxon>
        <taxon>Alphaproteobacteria</taxon>
        <taxon>Hyphomicrobiales</taxon>
        <taxon>Rhizobiaceae</taxon>
        <taxon>Rhizobium/Agrobacterium group</taxon>
        <taxon>Rhizobium</taxon>
    </lineage>
</organism>
<feature type="chain" id="PRO_5008682683" description="DUF945 domain-containing protein" evidence="1">
    <location>
        <begin position="23"/>
        <end position="486"/>
    </location>
</feature>
<gene>
    <name evidence="2" type="ORF">GA0061100_101567</name>
</gene>
<evidence type="ECO:0000313" key="2">
    <source>
        <dbReference type="EMBL" id="SCB09825.1"/>
    </source>
</evidence>
<dbReference type="Proteomes" id="UP000186228">
    <property type="component" value="Unassembled WGS sequence"/>
</dbReference>